<evidence type="ECO:0000256" key="5">
    <source>
        <dbReference type="ARBA" id="ARBA00022840"/>
    </source>
</evidence>
<keyword evidence="6" id="KW-0472">Membrane</keyword>
<dbReference type="SMART" id="SM00382">
    <property type="entry name" value="AAA"/>
    <property type="match status" value="1"/>
</dbReference>
<dbReference type="PIRSF" id="PIRSF039085">
    <property type="entry name" value="ABC_ATPase_HisP"/>
    <property type="match status" value="1"/>
</dbReference>
<evidence type="ECO:0000256" key="3">
    <source>
        <dbReference type="ARBA" id="ARBA00022475"/>
    </source>
</evidence>
<dbReference type="EMBL" id="DXBC01000175">
    <property type="protein sequence ID" value="HIZ80311.1"/>
    <property type="molecule type" value="Genomic_DNA"/>
</dbReference>
<gene>
    <name evidence="8" type="ORF">IAA17_11040</name>
</gene>
<dbReference type="GO" id="GO:0015424">
    <property type="term" value="F:ABC-type amino acid transporter activity"/>
    <property type="evidence" value="ECO:0007669"/>
    <property type="project" value="InterPro"/>
</dbReference>
<dbReference type="InterPro" id="IPR027417">
    <property type="entry name" value="P-loop_NTPase"/>
</dbReference>
<dbReference type="InterPro" id="IPR050086">
    <property type="entry name" value="MetN_ABC_transporter-like"/>
</dbReference>
<reference evidence="8" key="1">
    <citation type="journal article" date="2021" name="PeerJ">
        <title>Extensive microbial diversity within the chicken gut microbiome revealed by metagenomics and culture.</title>
        <authorList>
            <person name="Gilroy R."/>
            <person name="Ravi A."/>
            <person name="Getino M."/>
            <person name="Pursley I."/>
            <person name="Horton D.L."/>
            <person name="Alikhan N.F."/>
            <person name="Baker D."/>
            <person name="Gharbi K."/>
            <person name="Hall N."/>
            <person name="Watson M."/>
            <person name="Adriaenssens E.M."/>
            <person name="Foster-Nyarko E."/>
            <person name="Jarju S."/>
            <person name="Secka A."/>
            <person name="Antonio M."/>
            <person name="Oren A."/>
            <person name="Chaudhuri R.R."/>
            <person name="La Ragione R."/>
            <person name="Hildebrand F."/>
            <person name="Pallen M.J."/>
        </authorList>
    </citation>
    <scope>NUCLEOTIDE SEQUENCE</scope>
    <source>
        <strain evidence="8">ChiBcec1-1093</strain>
    </source>
</reference>
<dbReference type="Gene3D" id="3.40.50.300">
    <property type="entry name" value="P-loop containing nucleotide triphosphate hydrolases"/>
    <property type="match status" value="1"/>
</dbReference>
<evidence type="ECO:0000256" key="2">
    <source>
        <dbReference type="ARBA" id="ARBA00022448"/>
    </source>
</evidence>
<dbReference type="InterPro" id="IPR003593">
    <property type="entry name" value="AAA+_ATPase"/>
</dbReference>
<evidence type="ECO:0000313" key="8">
    <source>
        <dbReference type="EMBL" id="HIZ80311.1"/>
    </source>
</evidence>
<reference evidence="8" key="2">
    <citation type="submission" date="2021-04" db="EMBL/GenBank/DDBJ databases">
        <authorList>
            <person name="Gilroy R."/>
        </authorList>
    </citation>
    <scope>NUCLEOTIDE SEQUENCE</scope>
    <source>
        <strain evidence="8">ChiBcec1-1093</strain>
    </source>
</reference>
<dbReference type="PANTHER" id="PTHR43166">
    <property type="entry name" value="AMINO ACID IMPORT ATP-BINDING PROTEIN"/>
    <property type="match status" value="1"/>
</dbReference>
<name>A0A9D2GKB7_9FIRM</name>
<protein>
    <submittedName>
        <fullName evidence="8">Amino acid ABC transporter ATP-binding protein</fullName>
    </submittedName>
</protein>
<evidence type="ECO:0000259" key="7">
    <source>
        <dbReference type="PROSITE" id="PS50893"/>
    </source>
</evidence>
<dbReference type="AlphaFoldDB" id="A0A9D2GKB7"/>
<keyword evidence="2" id="KW-0813">Transport</keyword>
<dbReference type="InterPro" id="IPR030679">
    <property type="entry name" value="ABC_ATPase_HisP-typ"/>
</dbReference>
<dbReference type="SUPFAM" id="SSF52540">
    <property type="entry name" value="P-loop containing nucleoside triphosphate hydrolases"/>
    <property type="match status" value="1"/>
</dbReference>
<dbReference type="GO" id="GO:0016887">
    <property type="term" value="F:ATP hydrolysis activity"/>
    <property type="evidence" value="ECO:0007669"/>
    <property type="project" value="InterPro"/>
</dbReference>
<proteinExistence type="predicted"/>
<keyword evidence="5 8" id="KW-0067">ATP-binding</keyword>
<dbReference type="PROSITE" id="PS00211">
    <property type="entry name" value="ABC_TRANSPORTER_1"/>
    <property type="match status" value="1"/>
</dbReference>
<dbReference type="InterPro" id="IPR003439">
    <property type="entry name" value="ABC_transporter-like_ATP-bd"/>
</dbReference>
<comment type="subcellular location">
    <subcellularLocation>
        <location evidence="1">Cell membrane</location>
        <topology evidence="1">Peripheral membrane protein</topology>
    </subcellularLocation>
</comment>
<dbReference type="CDD" id="cd03262">
    <property type="entry name" value="ABC_HisP_GlnQ"/>
    <property type="match status" value="1"/>
</dbReference>
<keyword evidence="3" id="KW-1003">Cell membrane</keyword>
<dbReference type="PANTHER" id="PTHR43166:SF35">
    <property type="entry name" value="L-CYSTINE IMPORT ATP-BINDING PROTEIN TCYN"/>
    <property type="match status" value="1"/>
</dbReference>
<comment type="caution">
    <text evidence="8">The sequence shown here is derived from an EMBL/GenBank/DDBJ whole genome shotgun (WGS) entry which is preliminary data.</text>
</comment>
<dbReference type="GO" id="GO:0005524">
    <property type="term" value="F:ATP binding"/>
    <property type="evidence" value="ECO:0007669"/>
    <property type="project" value="UniProtKB-KW"/>
</dbReference>
<evidence type="ECO:0000256" key="4">
    <source>
        <dbReference type="ARBA" id="ARBA00022741"/>
    </source>
</evidence>
<accession>A0A9D2GKB7</accession>
<evidence type="ECO:0000313" key="9">
    <source>
        <dbReference type="Proteomes" id="UP000824101"/>
    </source>
</evidence>
<evidence type="ECO:0000256" key="1">
    <source>
        <dbReference type="ARBA" id="ARBA00004202"/>
    </source>
</evidence>
<sequence>MLRVRNVRKSFGNLEVLKGVDLNVEQGNVVAILGPSGSGKTTLLRCMNFLETADEGEMTFDGETFPMNRISKKDISRLRKKTAFVFQNYNLFRNKTALENVTEGLIVARKMPKDEAVRIGEQALEKVGLSDRSSHYPDQLSGGQQQRVAIARALATSPEIIYFDEPTSALDPELTGEVLSVMRQLADEGMTMLVVTHEMNFAKNVSSHVVFMENGIVVESGTSREFFASPREARTKAFLQTLSGEL</sequence>
<dbReference type="GO" id="GO:0005886">
    <property type="term" value="C:plasma membrane"/>
    <property type="evidence" value="ECO:0007669"/>
    <property type="project" value="UniProtKB-SubCell"/>
</dbReference>
<feature type="domain" description="ABC transporter" evidence="7">
    <location>
        <begin position="2"/>
        <end position="239"/>
    </location>
</feature>
<evidence type="ECO:0000256" key="6">
    <source>
        <dbReference type="ARBA" id="ARBA00023136"/>
    </source>
</evidence>
<keyword evidence="4" id="KW-0547">Nucleotide-binding</keyword>
<dbReference type="Proteomes" id="UP000824101">
    <property type="component" value="Unassembled WGS sequence"/>
</dbReference>
<dbReference type="PROSITE" id="PS50893">
    <property type="entry name" value="ABC_TRANSPORTER_2"/>
    <property type="match status" value="1"/>
</dbReference>
<dbReference type="FunFam" id="3.40.50.300:FF:000020">
    <property type="entry name" value="Amino acid ABC transporter ATP-binding component"/>
    <property type="match status" value="1"/>
</dbReference>
<organism evidence="8 9">
    <name type="scientific">Candidatus Lachnoclostridium stercorigallinarum</name>
    <dbReference type="NCBI Taxonomy" id="2838634"/>
    <lineage>
        <taxon>Bacteria</taxon>
        <taxon>Bacillati</taxon>
        <taxon>Bacillota</taxon>
        <taxon>Clostridia</taxon>
        <taxon>Lachnospirales</taxon>
        <taxon>Lachnospiraceae</taxon>
    </lineage>
</organism>
<dbReference type="Pfam" id="PF00005">
    <property type="entry name" value="ABC_tran"/>
    <property type="match status" value="1"/>
</dbReference>
<dbReference type="InterPro" id="IPR017871">
    <property type="entry name" value="ABC_transporter-like_CS"/>
</dbReference>